<dbReference type="OrthoDB" id="9798230at2"/>
<accession>A0A4S2F5P4</accession>
<feature type="domain" description="Nitroreductase" evidence="6">
    <location>
        <begin position="66"/>
        <end position="147"/>
    </location>
</feature>
<keyword evidence="8" id="KW-1185">Reference proteome</keyword>
<dbReference type="CDD" id="cd20609">
    <property type="entry name" value="nitroreductase"/>
    <property type="match status" value="1"/>
</dbReference>
<evidence type="ECO:0000256" key="2">
    <source>
        <dbReference type="ARBA" id="ARBA00007118"/>
    </source>
</evidence>
<protein>
    <submittedName>
        <fullName evidence="7">Nitroreductase</fullName>
    </submittedName>
</protein>
<dbReference type="InterPro" id="IPR029479">
    <property type="entry name" value="Nitroreductase"/>
</dbReference>
<comment type="cofactor">
    <cofactor evidence="1">
        <name>FMN</name>
        <dbReference type="ChEBI" id="CHEBI:58210"/>
    </cofactor>
</comment>
<organism evidence="7 8">
    <name type="scientific">Muricaecibacterium torontonense</name>
    <dbReference type="NCBI Taxonomy" id="3032871"/>
    <lineage>
        <taxon>Bacteria</taxon>
        <taxon>Bacillati</taxon>
        <taxon>Actinomycetota</taxon>
        <taxon>Coriobacteriia</taxon>
        <taxon>Coriobacteriales</taxon>
        <taxon>Atopobiaceae</taxon>
        <taxon>Muricaecibacterium</taxon>
    </lineage>
</organism>
<keyword evidence="5" id="KW-0560">Oxidoreductase</keyword>
<evidence type="ECO:0000256" key="5">
    <source>
        <dbReference type="ARBA" id="ARBA00023002"/>
    </source>
</evidence>
<comment type="caution">
    <text evidence="7">The sequence shown here is derived from an EMBL/GenBank/DDBJ whole genome shotgun (WGS) entry which is preliminary data.</text>
</comment>
<gene>
    <name evidence="7" type="ORF">E5334_04040</name>
</gene>
<reference evidence="7 8" key="1">
    <citation type="submission" date="2019-04" db="EMBL/GenBank/DDBJ databases">
        <title>Microbes associate with the intestines of laboratory mice.</title>
        <authorList>
            <person name="Navarre W."/>
            <person name="Wong E."/>
            <person name="Huang K."/>
            <person name="Tropini C."/>
            <person name="Ng K."/>
            <person name="Yu B."/>
        </authorList>
    </citation>
    <scope>NUCLEOTIDE SEQUENCE [LARGE SCALE GENOMIC DNA]</scope>
    <source>
        <strain evidence="7 8">NM07_P-09</strain>
    </source>
</reference>
<dbReference type="GO" id="GO:0016491">
    <property type="term" value="F:oxidoreductase activity"/>
    <property type="evidence" value="ECO:0007669"/>
    <property type="project" value="UniProtKB-KW"/>
</dbReference>
<proteinExistence type="inferred from homology"/>
<dbReference type="Gene3D" id="3.40.109.10">
    <property type="entry name" value="NADH Oxidase"/>
    <property type="match status" value="1"/>
</dbReference>
<dbReference type="AlphaFoldDB" id="A0A4S2F5P4"/>
<comment type="similarity">
    <text evidence="2">Belongs to the nitroreductase family.</text>
</comment>
<dbReference type="SUPFAM" id="SSF55469">
    <property type="entry name" value="FMN-dependent nitroreductase-like"/>
    <property type="match status" value="1"/>
</dbReference>
<dbReference type="Proteomes" id="UP000310263">
    <property type="component" value="Unassembled WGS sequence"/>
</dbReference>
<keyword evidence="4" id="KW-0288">FMN</keyword>
<feature type="domain" description="Nitroreductase" evidence="6">
    <location>
        <begin position="8"/>
        <end position="65"/>
    </location>
</feature>
<dbReference type="PANTHER" id="PTHR43673">
    <property type="entry name" value="NAD(P)H NITROREDUCTASE YDGI-RELATED"/>
    <property type="match status" value="1"/>
</dbReference>
<evidence type="ECO:0000313" key="8">
    <source>
        <dbReference type="Proteomes" id="UP000310263"/>
    </source>
</evidence>
<evidence type="ECO:0000256" key="4">
    <source>
        <dbReference type="ARBA" id="ARBA00022643"/>
    </source>
</evidence>
<dbReference type="Pfam" id="PF00881">
    <property type="entry name" value="Nitroreductase"/>
    <property type="match status" value="2"/>
</dbReference>
<name>A0A4S2F5P4_9ACTN</name>
<evidence type="ECO:0000256" key="3">
    <source>
        <dbReference type="ARBA" id="ARBA00022630"/>
    </source>
</evidence>
<dbReference type="RefSeq" id="WP_136012321.1">
    <property type="nucleotide sequence ID" value="NZ_SRYE01000002.1"/>
</dbReference>
<evidence type="ECO:0000259" key="6">
    <source>
        <dbReference type="Pfam" id="PF00881"/>
    </source>
</evidence>
<sequence length="172" mass="19494">MDFLELAKERFSVRSYSPKPVEPEKVAKILEAAQAAPTATNSQPQRVYVLQSPEALEKIRRVSKSTYEAPLVFLVCSDKDRAWKSRYVEGYDSGEMDASIVCCHMMLEATALGLGSLWVLLFDPAKARVEFDLPESVRPHCLLCVGYKGQEAMPNPKLHEVYRPRDEWVCEL</sequence>
<dbReference type="PANTHER" id="PTHR43673:SF2">
    <property type="entry name" value="NITROREDUCTASE"/>
    <property type="match status" value="1"/>
</dbReference>
<dbReference type="InterPro" id="IPR000415">
    <property type="entry name" value="Nitroreductase-like"/>
</dbReference>
<evidence type="ECO:0000256" key="1">
    <source>
        <dbReference type="ARBA" id="ARBA00001917"/>
    </source>
</evidence>
<dbReference type="EMBL" id="SRYE01000002">
    <property type="protein sequence ID" value="TGY62591.1"/>
    <property type="molecule type" value="Genomic_DNA"/>
</dbReference>
<keyword evidence="3" id="KW-0285">Flavoprotein</keyword>
<evidence type="ECO:0000313" key="7">
    <source>
        <dbReference type="EMBL" id="TGY62591.1"/>
    </source>
</evidence>